<feature type="domain" description="ShKT" evidence="7">
    <location>
        <begin position="343"/>
        <end position="377"/>
    </location>
</feature>
<dbReference type="Gene3D" id="1.10.10.1940">
    <property type="match status" value="2"/>
</dbReference>
<comment type="cofactor">
    <cofactor evidence="5 6">
        <name>Zn(2+)</name>
        <dbReference type="ChEBI" id="CHEBI:29105"/>
    </cofactor>
    <text evidence="5 6">Binds 1 zinc ion per subunit.</text>
</comment>
<keyword evidence="6" id="KW-0732">Signal</keyword>
<dbReference type="SMART" id="SM00235">
    <property type="entry name" value="ZnMc"/>
    <property type="match status" value="1"/>
</dbReference>
<accession>A0AAV2I478</accession>
<protein>
    <recommendedName>
        <fullName evidence="6">Metalloendopeptidase</fullName>
        <ecNumber evidence="6">3.4.24.-</ecNumber>
    </recommendedName>
</protein>
<dbReference type="InterPro" id="IPR003582">
    <property type="entry name" value="ShKT_dom"/>
</dbReference>
<feature type="active site" evidence="5">
    <location>
        <position position="178"/>
    </location>
</feature>
<dbReference type="InterPro" id="IPR001506">
    <property type="entry name" value="Peptidase_M12A"/>
</dbReference>
<evidence type="ECO:0000259" key="7">
    <source>
        <dbReference type="PROSITE" id="PS51670"/>
    </source>
</evidence>
<dbReference type="GO" id="GO:0008270">
    <property type="term" value="F:zinc ion binding"/>
    <property type="evidence" value="ECO:0007669"/>
    <property type="project" value="UniProtKB-UniRule"/>
</dbReference>
<dbReference type="Gene3D" id="3.40.390.10">
    <property type="entry name" value="Collagenase (Catalytic Domain)"/>
    <property type="match status" value="1"/>
</dbReference>
<dbReference type="PANTHER" id="PTHR10127">
    <property type="entry name" value="DISCOIDIN, CUB, EGF, LAMININ , AND ZINC METALLOPROTEASE DOMAIN CONTAINING"/>
    <property type="match status" value="1"/>
</dbReference>
<gene>
    <name evidence="9" type="ORF">GSLYS_00014343001</name>
</gene>
<comment type="caution">
    <text evidence="4">Lacks conserved residue(s) required for the propagation of feature annotation.</text>
</comment>
<dbReference type="PRINTS" id="PR00480">
    <property type="entry name" value="ASTACIN"/>
</dbReference>
<keyword evidence="3 5" id="KW-0378">Hydrolase</keyword>
<dbReference type="InterPro" id="IPR006026">
    <property type="entry name" value="Peptidase_Metallo"/>
</dbReference>
<keyword evidence="4" id="KW-1015">Disulfide bond</keyword>
<feature type="disulfide bond" evidence="4">
    <location>
        <begin position="343"/>
        <end position="377"/>
    </location>
</feature>
<dbReference type="Pfam" id="PF01549">
    <property type="entry name" value="ShK"/>
    <property type="match status" value="2"/>
</dbReference>
<dbReference type="EMBL" id="CAXITT010000395">
    <property type="protein sequence ID" value="CAL1540694.1"/>
    <property type="molecule type" value="Genomic_DNA"/>
</dbReference>
<dbReference type="Pfam" id="PF01400">
    <property type="entry name" value="Astacin"/>
    <property type="match status" value="1"/>
</dbReference>
<reference evidence="9 10" key="1">
    <citation type="submission" date="2024-04" db="EMBL/GenBank/DDBJ databases">
        <authorList>
            <consortium name="Genoscope - CEA"/>
            <person name="William W."/>
        </authorList>
    </citation>
    <scope>NUCLEOTIDE SEQUENCE [LARGE SCALE GENOMIC DNA]</scope>
</reference>
<dbReference type="PROSITE" id="PS51670">
    <property type="entry name" value="SHKT"/>
    <property type="match status" value="2"/>
</dbReference>
<evidence type="ECO:0000256" key="3">
    <source>
        <dbReference type="ARBA" id="ARBA00022801"/>
    </source>
</evidence>
<proteinExistence type="predicted"/>
<sequence length="467" mass="52152">MERMGLFLRKSAVTVWSVAVILVLLQVDVSGKSVDKYIMDSAPKAEMFDFFHLMPEGELMVMTELDLLMTLNQYKKLYTKSARPKRKAVSDVANLWPACTVYYEITSTIPQEDAHIIEEAIREWTKYTCLEFIKSGTKQKRIQFKDGGGCYSQLGMQGKPQPIVLAPGCRTKGVVVHEIGHAIGWIHEHMRPDRDQYIRVNFDAIPLRFQGNFNKYKTSEVNTHGVPYDYQSIMHYGTDALPDSITTLDPDFQSKIGQRDGFTFKDIKTANLMYNCSANMKCPAIQCPFGGFVYVNKNARSPTCECWCDSDKIDDPLVRCSEIRRPRPEPIPISPPQPPTTQCADVRGDCQRLKTSGRCMTQMDLMMDVCAKTCEFCGKGEGLCMDHEKGCKILAAAGQCQAEGLKDFMTSMCPASCGVCKVPSEPCDIQNELLGPSPRTESGSTSAFVGCLHILILNVVIASDIFI</sequence>
<evidence type="ECO:0000256" key="1">
    <source>
        <dbReference type="ARBA" id="ARBA00002657"/>
    </source>
</evidence>
<dbReference type="SMART" id="SM00254">
    <property type="entry name" value="ShKT"/>
    <property type="match status" value="2"/>
</dbReference>
<dbReference type="PANTHER" id="PTHR10127:SF850">
    <property type="entry name" value="METALLOENDOPEPTIDASE"/>
    <property type="match status" value="1"/>
</dbReference>
<feature type="binding site" evidence="5">
    <location>
        <position position="177"/>
    </location>
    <ligand>
        <name>Zn(2+)</name>
        <dbReference type="ChEBI" id="CHEBI:29105"/>
        <note>catalytic</note>
    </ligand>
</feature>
<feature type="binding site" evidence="5">
    <location>
        <position position="181"/>
    </location>
    <ligand>
        <name>Zn(2+)</name>
        <dbReference type="ChEBI" id="CHEBI:29105"/>
        <note>catalytic</note>
    </ligand>
</feature>
<feature type="chain" id="PRO_5043088959" description="Metalloendopeptidase" evidence="6">
    <location>
        <begin position="32"/>
        <end position="467"/>
    </location>
</feature>
<evidence type="ECO:0000313" key="9">
    <source>
        <dbReference type="EMBL" id="CAL1540694.1"/>
    </source>
</evidence>
<keyword evidence="5 6" id="KW-0479">Metal-binding</keyword>
<evidence type="ECO:0000256" key="4">
    <source>
        <dbReference type="PROSITE-ProRule" id="PRU01005"/>
    </source>
</evidence>
<evidence type="ECO:0000256" key="6">
    <source>
        <dbReference type="RuleBase" id="RU361183"/>
    </source>
</evidence>
<keyword evidence="5 6" id="KW-0482">Metalloprotease</keyword>
<name>A0AAV2I478_LYMST</name>
<dbReference type="AlphaFoldDB" id="A0AAV2I478"/>
<dbReference type="GO" id="GO:0006508">
    <property type="term" value="P:proteolysis"/>
    <property type="evidence" value="ECO:0007669"/>
    <property type="project" value="UniProtKB-KW"/>
</dbReference>
<feature type="binding site" evidence="5">
    <location>
        <position position="187"/>
    </location>
    <ligand>
        <name>Zn(2+)</name>
        <dbReference type="ChEBI" id="CHEBI:29105"/>
        <note>catalytic</note>
    </ligand>
</feature>
<dbReference type="InterPro" id="IPR024079">
    <property type="entry name" value="MetalloPept_cat_dom_sf"/>
</dbReference>
<keyword evidence="5 6" id="KW-0862">Zinc</keyword>
<dbReference type="SUPFAM" id="SSF55486">
    <property type="entry name" value="Metalloproteases ('zincins'), catalytic domain"/>
    <property type="match status" value="1"/>
</dbReference>
<evidence type="ECO:0000256" key="5">
    <source>
        <dbReference type="PROSITE-ProRule" id="PRU01211"/>
    </source>
</evidence>
<dbReference type="CDD" id="cd04280">
    <property type="entry name" value="ZnMc_astacin_like"/>
    <property type="match status" value="1"/>
</dbReference>
<evidence type="ECO:0000259" key="8">
    <source>
        <dbReference type="PROSITE" id="PS51864"/>
    </source>
</evidence>
<dbReference type="PROSITE" id="PS51864">
    <property type="entry name" value="ASTACIN"/>
    <property type="match status" value="1"/>
</dbReference>
<keyword evidence="2 5" id="KW-0645">Protease</keyword>
<dbReference type="Proteomes" id="UP001497497">
    <property type="component" value="Unassembled WGS sequence"/>
</dbReference>
<comment type="caution">
    <text evidence="9">The sequence shown here is derived from an EMBL/GenBank/DDBJ whole genome shotgun (WGS) entry which is preliminary data.</text>
</comment>
<feature type="signal peptide" evidence="6">
    <location>
        <begin position="1"/>
        <end position="31"/>
    </location>
</feature>
<evidence type="ECO:0000256" key="2">
    <source>
        <dbReference type="ARBA" id="ARBA00022670"/>
    </source>
</evidence>
<evidence type="ECO:0000313" key="10">
    <source>
        <dbReference type="Proteomes" id="UP001497497"/>
    </source>
</evidence>
<feature type="domain" description="ShKT" evidence="7">
    <location>
        <begin position="384"/>
        <end position="420"/>
    </location>
</feature>
<dbReference type="InterPro" id="IPR034035">
    <property type="entry name" value="Astacin-like_dom"/>
</dbReference>
<comment type="function">
    <text evidence="1">Metalloprotease.</text>
</comment>
<dbReference type="GO" id="GO:0004222">
    <property type="term" value="F:metalloendopeptidase activity"/>
    <property type="evidence" value="ECO:0007669"/>
    <property type="project" value="UniProtKB-UniRule"/>
</dbReference>
<keyword evidence="10" id="KW-1185">Reference proteome</keyword>
<feature type="domain" description="Peptidase M12A" evidence="8">
    <location>
        <begin position="87"/>
        <end position="277"/>
    </location>
</feature>
<organism evidence="9 10">
    <name type="scientific">Lymnaea stagnalis</name>
    <name type="common">Great pond snail</name>
    <name type="synonym">Helix stagnalis</name>
    <dbReference type="NCBI Taxonomy" id="6523"/>
    <lineage>
        <taxon>Eukaryota</taxon>
        <taxon>Metazoa</taxon>
        <taxon>Spiralia</taxon>
        <taxon>Lophotrochozoa</taxon>
        <taxon>Mollusca</taxon>
        <taxon>Gastropoda</taxon>
        <taxon>Heterobranchia</taxon>
        <taxon>Euthyneura</taxon>
        <taxon>Panpulmonata</taxon>
        <taxon>Hygrophila</taxon>
        <taxon>Lymnaeoidea</taxon>
        <taxon>Lymnaeidae</taxon>
        <taxon>Lymnaea</taxon>
    </lineage>
</organism>
<dbReference type="EC" id="3.4.24.-" evidence="6"/>